<dbReference type="AlphaFoldDB" id="A0A9P6HA87"/>
<keyword evidence="2" id="KW-0812">Transmembrane</keyword>
<evidence type="ECO:0008006" key="5">
    <source>
        <dbReference type="Google" id="ProtNLM"/>
    </source>
</evidence>
<reference evidence="3" key="2">
    <citation type="submission" date="2020-11" db="EMBL/GenBank/DDBJ databases">
        <authorList>
            <consortium name="DOE Joint Genome Institute"/>
            <person name="Kuo A."/>
            <person name="Miyauchi S."/>
            <person name="Kiss E."/>
            <person name="Drula E."/>
            <person name="Kohler A."/>
            <person name="Sanchez-Garcia M."/>
            <person name="Andreopoulos B."/>
            <person name="Barry K.W."/>
            <person name="Bonito G."/>
            <person name="Buee M."/>
            <person name="Carver A."/>
            <person name="Chen C."/>
            <person name="Cichocki N."/>
            <person name="Clum A."/>
            <person name="Culley D."/>
            <person name="Crous P.W."/>
            <person name="Fauchery L."/>
            <person name="Girlanda M."/>
            <person name="Hayes R."/>
            <person name="Keri Z."/>
            <person name="Labutti K."/>
            <person name="Lipzen A."/>
            <person name="Lombard V."/>
            <person name="Magnuson J."/>
            <person name="Maillard F."/>
            <person name="Morin E."/>
            <person name="Murat C."/>
            <person name="Nolan M."/>
            <person name="Ohm R."/>
            <person name="Pangilinan J."/>
            <person name="Pereira M."/>
            <person name="Perotto S."/>
            <person name="Peter M."/>
            <person name="Riley R."/>
            <person name="Sitrit Y."/>
            <person name="Stielow B."/>
            <person name="Szollosi G."/>
            <person name="Zifcakova L."/>
            <person name="Stursova M."/>
            <person name="Spatafora J.W."/>
            <person name="Tedersoo L."/>
            <person name="Vaario L.-M."/>
            <person name="Yamada A."/>
            <person name="Yan M."/>
            <person name="Wang P."/>
            <person name="Xu J."/>
            <person name="Bruns T."/>
            <person name="Baldrian P."/>
            <person name="Vilgalys R."/>
            <person name="Henrissat B."/>
            <person name="Grigoriev I.V."/>
            <person name="Hibbett D."/>
            <person name="Nagy L.G."/>
            <person name="Martin F.M."/>
        </authorList>
    </citation>
    <scope>NUCLEOTIDE SEQUENCE</scope>
    <source>
        <strain evidence="3">UH-Tt-Lm1</strain>
    </source>
</reference>
<accession>A0A9P6HA87</accession>
<feature type="region of interest" description="Disordered" evidence="1">
    <location>
        <begin position="1"/>
        <end position="47"/>
    </location>
</feature>
<feature type="compositionally biased region" description="Pro residues" evidence="1">
    <location>
        <begin position="71"/>
        <end position="80"/>
    </location>
</feature>
<feature type="compositionally biased region" description="Basic and acidic residues" evidence="1">
    <location>
        <begin position="177"/>
        <end position="191"/>
    </location>
</feature>
<feature type="transmembrane region" description="Helical" evidence="2">
    <location>
        <begin position="135"/>
        <end position="159"/>
    </location>
</feature>
<evidence type="ECO:0000313" key="3">
    <source>
        <dbReference type="EMBL" id="KAF9782869.1"/>
    </source>
</evidence>
<dbReference type="EMBL" id="WIUZ02000011">
    <property type="protein sequence ID" value="KAF9782869.1"/>
    <property type="molecule type" value="Genomic_DNA"/>
</dbReference>
<sequence>MTTPLVRRQILSPVPPGTTSSQTLPSPTTLPSSIRTTTTSTTGPPSVTGIVSLVTSIVGPAFSTSASQPTPSTPVPPSPSLPVSSVSPTTTPPFSATGSNGLVTVTQTTPDTTTTPASGGSSESKGKTFLQNKPLSGFVFGLAGLAALILVFIVVTSIVRRRNRKRLLADASTFSFDPRDVEDGTSDEKHSHAGLTGHGNIDYPPDSRVPVGFVGVGTGSISRPGPVRSPPMPAYAPREYVGYDGGYPAQYHNQGNAQVGYSPTHNTYDMYDPRDSGRYPNNQGQHDPYYFPGSNGDGPVMTNPSVPRQLQPGIRPAQGPTFLPPSSLQPSAPDYKDLPRLPTPGALPDTFGRQNSVGDFEDDAHGGAYLGPESPPEHRTLQVANM</sequence>
<name>A0A9P6HA87_9AGAM</name>
<evidence type="ECO:0000256" key="2">
    <source>
        <dbReference type="SAM" id="Phobius"/>
    </source>
</evidence>
<organism evidence="3 4">
    <name type="scientific">Thelephora terrestris</name>
    <dbReference type="NCBI Taxonomy" id="56493"/>
    <lineage>
        <taxon>Eukaryota</taxon>
        <taxon>Fungi</taxon>
        <taxon>Dikarya</taxon>
        <taxon>Basidiomycota</taxon>
        <taxon>Agaricomycotina</taxon>
        <taxon>Agaricomycetes</taxon>
        <taxon>Thelephorales</taxon>
        <taxon>Thelephoraceae</taxon>
        <taxon>Thelephora</taxon>
    </lineage>
</organism>
<feature type="compositionally biased region" description="Polar residues" evidence="1">
    <location>
        <begin position="117"/>
        <end position="126"/>
    </location>
</feature>
<feature type="region of interest" description="Disordered" evidence="1">
    <location>
        <begin position="63"/>
        <end position="126"/>
    </location>
</feature>
<feature type="region of interest" description="Disordered" evidence="1">
    <location>
        <begin position="305"/>
        <end position="386"/>
    </location>
</feature>
<protein>
    <recommendedName>
        <fullName evidence="5">Transmembrane protein</fullName>
    </recommendedName>
</protein>
<keyword evidence="4" id="KW-1185">Reference proteome</keyword>
<keyword evidence="2" id="KW-1133">Transmembrane helix</keyword>
<gene>
    <name evidence="3" type="ORF">BJ322DRAFT_1110738</name>
</gene>
<comment type="caution">
    <text evidence="3">The sequence shown here is derived from an EMBL/GenBank/DDBJ whole genome shotgun (WGS) entry which is preliminary data.</text>
</comment>
<evidence type="ECO:0000256" key="1">
    <source>
        <dbReference type="SAM" id="MobiDB-lite"/>
    </source>
</evidence>
<evidence type="ECO:0000313" key="4">
    <source>
        <dbReference type="Proteomes" id="UP000736335"/>
    </source>
</evidence>
<dbReference type="OrthoDB" id="2693038at2759"/>
<keyword evidence="2" id="KW-0472">Membrane</keyword>
<proteinExistence type="predicted"/>
<feature type="compositionally biased region" description="Low complexity" evidence="1">
    <location>
        <begin position="17"/>
        <end position="47"/>
    </location>
</feature>
<feature type="region of interest" description="Disordered" evidence="1">
    <location>
        <begin position="176"/>
        <end position="206"/>
    </location>
</feature>
<reference evidence="3" key="1">
    <citation type="journal article" date="2020" name="Nat. Commun.">
        <title>Large-scale genome sequencing of mycorrhizal fungi provides insights into the early evolution of symbiotic traits.</title>
        <authorList>
            <person name="Miyauchi S."/>
            <person name="Kiss E."/>
            <person name="Kuo A."/>
            <person name="Drula E."/>
            <person name="Kohler A."/>
            <person name="Sanchez-Garcia M."/>
            <person name="Morin E."/>
            <person name="Andreopoulos B."/>
            <person name="Barry K.W."/>
            <person name="Bonito G."/>
            <person name="Buee M."/>
            <person name="Carver A."/>
            <person name="Chen C."/>
            <person name="Cichocki N."/>
            <person name="Clum A."/>
            <person name="Culley D."/>
            <person name="Crous P.W."/>
            <person name="Fauchery L."/>
            <person name="Girlanda M."/>
            <person name="Hayes R.D."/>
            <person name="Keri Z."/>
            <person name="LaButti K."/>
            <person name="Lipzen A."/>
            <person name="Lombard V."/>
            <person name="Magnuson J."/>
            <person name="Maillard F."/>
            <person name="Murat C."/>
            <person name="Nolan M."/>
            <person name="Ohm R.A."/>
            <person name="Pangilinan J."/>
            <person name="Pereira M.F."/>
            <person name="Perotto S."/>
            <person name="Peter M."/>
            <person name="Pfister S."/>
            <person name="Riley R."/>
            <person name="Sitrit Y."/>
            <person name="Stielow J.B."/>
            <person name="Szollosi G."/>
            <person name="Zifcakova L."/>
            <person name="Stursova M."/>
            <person name="Spatafora J.W."/>
            <person name="Tedersoo L."/>
            <person name="Vaario L.M."/>
            <person name="Yamada A."/>
            <person name="Yan M."/>
            <person name="Wang P."/>
            <person name="Xu J."/>
            <person name="Bruns T."/>
            <person name="Baldrian P."/>
            <person name="Vilgalys R."/>
            <person name="Dunand C."/>
            <person name="Henrissat B."/>
            <person name="Grigoriev I.V."/>
            <person name="Hibbett D."/>
            <person name="Nagy L.G."/>
            <person name="Martin F.M."/>
        </authorList>
    </citation>
    <scope>NUCLEOTIDE SEQUENCE</scope>
    <source>
        <strain evidence="3">UH-Tt-Lm1</strain>
    </source>
</reference>
<dbReference type="Proteomes" id="UP000736335">
    <property type="component" value="Unassembled WGS sequence"/>
</dbReference>
<feature type="compositionally biased region" description="Low complexity" evidence="1">
    <location>
        <begin position="81"/>
        <end position="116"/>
    </location>
</feature>